<reference evidence="2" key="1">
    <citation type="journal article" date="2015" name="Nature">
        <title>Complex archaea that bridge the gap between prokaryotes and eukaryotes.</title>
        <authorList>
            <person name="Spang A."/>
            <person name="Saw J.H."/>
            <person name="Jorgensen S.L."/>
            <person name="Zaremba-Niedzwiedzka K."/>
            <person name="Martijn J."/>
            <person name="Lind A.E."/>
            <person name="van Eijk R."/>
            <person name="Schleper C."/>
            <person name="Guy L."/>
            <person name="Ettema T.J."/>
        </authorList>
    </citation>
    <scope>NUCLEOTIDE SEQUENCE</scope>
</reference>
<organism evidence="2">
    <name type="scientific">marine sediment metagenome</name>
    <dbReference type="NCBI Taxonomy" id="412755"/>
    <lineage>
        <taxon>unclassified sequences</taxon>
        <taxon>metagenomes</taxon>
        <taxon>ecological metagenomes</taxon>
    </lineage>
</organism>
<evidence type="ECO:0000313" key="2">
    <source>
        <dbReference type="EMBL" id="KKL82358.1"/>
    </source>
</evidence>
<name>A0A0F9F7W3_9ZZZZ</name>
<dbReference type="EMBL" id="LAZR01022298">
    <property type="protein sequence ID" value="KKL82358.1"/>
    <property type="molecule type" value="Genomic_DNA"/>
</dbReference>
<sequence>MVVSINSWHARLYSNWYRRKHGWSPTGIANLCPYVRVVLFHWWTRWLFKDGKLFGVRIPIPVWTWTILSPILLTGWIFGWWPWAWNVIIAYMIVTGTAVGLAIIVGTAFWFNETDEGKQAGKSIKKPFSSFGDLLNEYYNSLHTKICPNIKLR</sequence>
<dbReference type="AlphaFoldDB" id="A0A0F9F7W3"/>
<feature type="transmembrane region" description="Helical" evidence="1">
    <location>
        <begin position="87"/>
        <end position="111"/>
    </location>
</feature>
<gene>
    <name evidence="2" type="ORF">LCGC14_1985570</name>
</gene>
<comment type="caution">
    <text evidence="2">The sequence shown here is derived from an EMBL/GenBank/DDBJ whole genome shotgun (WGS) entry which is preliminary data.</text>
</comment>
<accession>A0A0F9F7W3</accession>
<feature type="transmembrane region" description="Helical" evidence="1">
    <location>
        <begin position="28"/>
        <end position="48"/>
    </location>
</feature>
<protein>
    <submittedName>
        <fullName evidence="2">Uncharacterized protein</fullName>
    </submittedName>
</protein>
<evidence type="ECO:0000256" key="1">
    <source>
        <dbReference type="SAM" id="Phobius"/>
    </source>
</evidence>
<keyword evidence="1" id="KW-0812">Transmembrane</keyword>
<feature type="transmembrane region" description="Helical" evidence="1">
    <location>
        <begin position="60"/>
        <end position="81"/>
    </location>
</feature>
<keyword evidence="1" id="KW-0472">Membrane</keyword>
<keyword evidence="1" id="KW-1133">Transmembrane helix</keyword>
<proteinExistence type="predicted"/>